<reference evidence="6 8" key="1">
    <citation type="submission" date="2018-03" db="EMBL/GenBank/DDBJ databases">
        <title>Genomic Encyclopedia of Archaeal and Bacterial Type Strains, Phase II (KMG-II): from individual species to whole genera.</title>
        <authorList>
            <person name="Goeker M."/>
        </authorList>
    </citation>
    <scope>NUCLEOTIDE SEQUENCE [LARGE SCALE GENOMIC DNA]</scope>
    <source>
        <strain evidence="6 8">DSM 21548</strain>
    </source>
</reference>
<evidence type="ECO:0000259" key="5">
    <source>
        <dbReference type="Pfam" id="PF20990"/>
    </source>
</evidence>
<feature type="region of interest" description="Disordered" evidence="1">
    <location>
        <begin position="600"/>
        <end position="619"/>
    </location>
</feature>
<dbReference type="Proteomes" id="UP000268291">
    <property type="component" value="Unassembled WGS sequence"/>
</dbReference>
<dbReference type="Proteomes" id="UP000241203">
    <property type="component" value="Unassembled WGS sequence"/>
</dbReference>
<reference evidence="7 9" key="2">
    <citation type="submission" date="2018-12" db="EMBL/GenBank/DDBJ databases">
        <authorList>
            <person name="hu s."/>
            <person name="Xu Y."/>
            <person name="Xu B."/>
            <person name="Li F."/>
        </authorList>
    </citation>
    <scope>NUCLEOTIDE SEQUENCE [LARGE SCALE GENOMIC DNA]</scope>
    <source>
        <strain evidence="7 9">KSW2-17</strain>
    </source>
</reference>
<evidence type="ECO:0000313" key="8">
    <source>
        <dbReference type="Proteomes" id="UP000241203"/>
    </source>
</evidence>
<keyword evidence="9" id="KW-1185">Reference proteome</keyword>
<feature type="transmembrane region" description="Helical" evidence="2">
    <location>
        <begin position="262"/>
        <end position="284"/>
    </location>
</feature>
<dbReference type="InterPro" id="IPR006311">
    <property type="entry name" value="TAT_signal"/>
</dbReference>
<protein>
    <submittedName>
        <fullName evidence="7">DUF2207 domain-containing protein</fullName>
    </submittedName>
    <submittedName>
        <fullName evidence="6">Uncharacterized protein (TIGR04222 family)</fullName>
    </submittedName>
</protein>
<evidence type="ECO:0000259" key="4">
    <source>
        <dbReference type="Pfam" id="PF09972"/>
    </source>
</evidence>
<sequence length="619" mass="65080">MAPRTSARSRPTILLGIAATALLAAAVTATASPAHADTDDFTFDSFHADMTLVRSADRHAELLVTETLVARFPEDEEQNRGIIRAIPDDYDGVPLRTEIASVTDEDGEPVPYEVSEDGGFLEVATGDDSYVFGEQTYVISYTQRDTIRAFADTEADEFQRDLNGTGWEQPFGEVTSTLTMDAELAEALTGNAACYLGEQGSTDLCDIESAEEDGSVVFRTSASDLDPGENVSIAVGFDAGTFVPGEVERNGLEQFAFDATPAVQGGSIAAIALSVVAAIGALVGRRRSRDAPGRGVIVPQYEPPRDVTVMQAAHLAGRKNQAVPAALVDLAVAGNVRLLATEGEETSDGVVLEYVRPSEDAERQDVLVALFGEGAEAGARKKIAPDAQALAARLSALSDVARDSLRDAGLTETPDHRAASLAIYGSIGVFVLAFVCLILGVLGRTGTWFGGVALLASVLAVVLAISLWRYRDRITDTGASARDHLVGLRDYLALAEKDRLRVLQSPEGAERVDTGDPLQVVHLYEELLPYAVIWGVEKEWSEVLELRVQEAGTRLDWYGGGSSFSSVHFLTTFGALRSGSLAGTSAGAWTGSGSGSYTGGSMGGGFSGMGSGGGGGGGR</sequence>
<accession>A0A2P8GVZ1</accession>
<feature type="signal peptide" evidence="3">
    <location>
        <begin position="1"/>
        <end position="36"/>
    </location>
</feature>
<dbReference type="EMBL" id="RZGY01000001">
    <property type="protein sequence ID" value="RUQ87322.1"/>
    <property type="molecule type" value="Genomic_DNA"/>
</dbReference>
<dbReference type="OrthoDB" id="4973253at2"/>
<dbReference type="Pfam" id="PF20990">
    <property type="entry name" value="DUF2207_C"/>
    <property type="match status" value="1"/>
</dbReference>
<evidence type="ECO:0000256" key="3">
    <source>
        <dbReference type="SAM" id="SignalP"/>
    </source>
</evidence>
<evidence type="ECO:0000256" key="2">
    <source>
        <dbReference type="SAM" id="Phobius"/>
    </source>
</evidence>
<comment type="caution">
    <text evidence="6">The sequence shown here is derived from an EMBL/GenBank/DDBJ whole genome shotgun (WGS) entry which is preliminary data.</text>
</comment>
<dbReference type="InterPro" id="IPR048389">
    <property type="entry name" value="YciQ-like_C"/>
</dbReference>
<organism evidence="6 8">
    <name type="scientific">Labedella gwakjiensis</name>
    <dbReference type="NCBI Taxonomy" id="390269"/>
    <lineage>
        <taxon>Bacteria</taxon>
        <taxon>Bacillati</taxon>
        <taxon>Actinomycetota</taxon>
        <taxon>Actinomycetes</taxon>
        <taxon>Micrococcales</taxon>
        <taxon>Microbacteriaceae</taxon>
        <taxon>Labedella</taxon>
    </lineage>
</organism>
<feature type="transmembrane region" description="Helical" evidence="2">
    <location>
        <begin position="448"/>
        <end position="468"/>
    </location>
</feature>
<feature type="transmembrane region" description="Helical" evidence="2">
    <location>
        <begin position="421"/>
        <end position="442"/>
    </location>
</feature>
<evidence type="ECO:0000313" key="6">
    <source>
        <dbReference type="EMBL" id="PSL38128.1"/>
    </source>
</evidence>
<evidence type="ECO:0000313" key="7">
    <source>
        <dbReference type="EMBL" id="RUQ87322.1"/>
    </source>
</evidence>
<keyword evidence="2" id="KW-0812">Transmembrane</keyword>
<dbReference type="Pfam" id="PF09972">
    <property type="entry name" value="DUF2207"/>
    <property type="match status" value="1"/>
</dbReference>
<proteinExistence type="predicted"/>
<feature type="domain" description="Predicted membrane protein YciQ-like C-terminal" evidence="5">
    <location>
        <begin position="300"/>
        <end position="543"/>
    </location>
</feature>
<evidence type="ECO:0000313" key="9">
    <source>
        <dbReference type="Proteomes" id="UP000268291"/>
    </source>
</evidence>
<gene>
    <name evidence="6" type="ORF">CLV49_1740</name>
    <name evidence="7" type="ORF">ELQ93_10505</name>
</gene>
<feature type="chain" id="PRO_5015110633" evidence="3">
    <location>
        <begin position="37"/>
        <end position="619"/>
    </location>
</feature>
<dbReference type="InterPro" id="IPR018702">
    <property type="entry name" value="DUF2207"/>
</dbReference>
<name>A0A2P8GVZ1_9MICO</name>
<feature type="domain" description="DUF2207" evidence="4">
    <location>
        <begin position="61"/>
        <end position="237"/>
    </location>
</feature>
<evidence type="ECO:0000256" key="1">
    <source>
        <dbReference type="SAM" id="MobiDB-lite"/>
    </source>
</evidence>
<dbReference type="PROSITE" id="PS51318">
    <property type="entry name" value="TAT"/>
    <property type="match status" value="1"/>
</dbReference>
<dbReference type="AlphaFoldDB" id="A0A2P8GVZ1"/>
<keyword evidence="2" id="KW-1133">Transmembrane helix</keyword>
<keyword evidence="3" id="KW-0732">Signal</keyword>
<dbReference type="RefSeq" id="WP_106563184.1">
    <property type="nucleotide sequence ID" value="NZ_PYAU01000001.1"/>
</dbReference>
<keyword evidence="2" id="KW-0472">Membrane</keyword>
<dbReference type="EMBL" id="PYAU01000001">
    <property type="protein sequence ID" value="PSL38128.1"/>
    <property type="molecule type" value="Genomic_DNA"/>
</dbReference>